<dbReference type="Pfam" id="PF14821">
    <property type="entry name" value="Thr_synth_N"/>
    <property type="match status" value="1"/>
</dbReference>
<keyword evidence="6" id="KW-0791">Threonine biosynthesis</keyword>
<evidence type="ECO:0000256" key="8">
    <source>
        <dbReference type="ARBA" id="ARBA00023239"/>
    </source>
</evidence>
<dbReference type="PROSITE" id="PS00165">
    <property type="entry name" value="DEHYDRATASE_SER_THR"/>
    <property type="match status" value="1"/>
</dbReference>
<feature type="modified residue" description="N6-(pyridoxal phosphate)lysine" evidence="9">
    <location>
        <position position="124"/>
    </location>
</feature>
<evidence type="ECO:0000256" key="6">
    <source>
        <dbReference type="ARBA" id="ARBA00022697"/>
    </source>
</evidence>
<dbReference type="Proteomes" id="UP000274922">
    <property type="component" value="Unassembled WGS sequence"/>
</dbReference>
<feature type="non-terminal residue" evidence="12">
    <location>
        <position position="517"/>
    </location>
</feature>
<evidence type="ECO:0000313" key="15">
    <source>
        <dbReference type="Proteomes" id="UP000274922"/>
    </source>
</evidence>
<evidence type="ECO:0000313" key="14">
    <source>
        <dbReference type="Proteomes" id="UP000268535"/>
    </source>
</evidence>
<dbReference type="AlphaFoldDB" id="A0A4P9WWR8"/>
<dbReference type="EMBL" id="ML014182">
    <property type="protein sequence ID" value="RKP01168.1"/>
    <property type="molecule type" value="Genomic_DNA"/>
</dbReference>
<evidence type="ECO:0000256" key="9">
    <source>
        <dbReference type="PIRSR" id="PIRSR604450-51"/>
    </source>
</evidence>
<comment type="similarity">
    <text evidence="3">Belongs to the threonine synthase family.</text>
</comment>
<dbReference type="UniPathway" id="UPA00050">
    <property type="reaction ID" value="UER00065"/>
</dbReference>
<evidence type="ECO:0000256" key="4">
    <source>
        <dbReference type="ARBA" id="ARBA00013028"/>
    </source>
</evidence>
<dbReference type="Gene3D" id="3.40.50.1100">
    <property type="match status" value="2"/>
</dbReference>
<dbReference type="NCBIfam" id="TIGR00260">
    <property type="entry name" value="thrC"/>
    <property type="match status" value="1"/>
</dbReference>
<dbReference type="GO" id="GO:0004795">
    <property type="term" value="F:threonine synthase activity"/>
    <property type="evidence" value="ECO:0007669"/>
    <property type="project" value="UniProtKB-EC"/>
</dbReference>
<feature type="domain" description="Tryptophan synthase beta chain-like PALP" evidence="10">
    <location>
        <begin position="89"/>
        <end position="353"/>
    </location>
</feature>
<dbReference type="FunFam" id="3.90.1380.10:FF:000003">
    <property type="entry name" value="THR4p Threonine synthase"/>
    <property type="match status" value="1"/>
</dbReference>
<dbReference type="EMBL" id="ML009145">
    <property type="protein sequence ID" value="RKO97901.1"/>
    <property type="molecule type" value="Genomic_DNA"/>
</dbReference>
<evidence type="ECO:0000259" key="11">
    <source>
        <dbReference type="Pfam" id="PF14821"/>
    </source>
</evidence>
<reference evidence="12" key="3">
    <citation type="submission" date="2018-08" db="EMBL/GenBank/DDBJ databases">
        <title>Leveraging single-cell genomics to expand the Fungal Tree of Life.</title>
        <authorList>
            <consortium name="DOE Joint Genome Institute"/>
            <person name="Ahrendt S.R."/>
            <person name="Quandt C.A."/>
            <person name="Ciobanu D."/>
            <person name="Clum A."/>
            <person name="Salamov A."/>
            <person name="Andreopoulos B."/>
            <person name="Cheng J.-F."/>
            <person name="Woyke T."/>
            <person name="Pelin A."/>
            <person name="Henrissat B."/>
            <person name="Reynolds N."/>
            <person name="Benny G.L."/>
            <person name="Smith M.E."/>
            <person name="James T.Y."/>
            <person name="Grigoriev I.V."/>
        </authorList>
    </citation>
    <scope>NUCLEOTIDE SEQUENCE</scope>
    <source>
        <strain evidence="12">ATCC 52028</strain>
    </source>
</reference>
<evidence type="ECO:0000256" key="1">
    <source>
        <dbReference type="ARBA" id="ARBA00001933"/>
    </source>
</evidence>
<comment type="pathway">
    <text evidence="2">Amino-acid biosynthesis; L-threonine biosynthesis; L-threonine from L-aspartate: step 5/5.</text>
</comment>
<organism evidence="12 14">
    <name type="scientific">Caulochytrium protostelioides</name>
    <dbReference type="NCBI Taxonomy" id="1555241"/>
    <lineage>
        <taxon>Eukaryota</taxon>
        <taxon>Fungi</taxon>
        <taxon>Fungi incertae sedis</taxon>
        <taxon>Chytridiomycota</taxon>
        <taxon>Chytridiomycota incertae sedis</taxon>
        <taxon>Chytridiomycetes</taxon>
        <taxon>Caulochytriales</taxon>
        <taxon>Caulochytriaceae</taxon>
        <taxon>Caulochytrium</taxon>
    </lineage>
</organism>
<evidence type="ECO:0000256" key="3">
    <source>
        <dbReference type="ARBA" id="ARBA00005517"/>
    </source>
</evidence>
<reference evidence="14 15" key="1">
    <citation type="journal article" date="2018" name="Nat. Microbiol.">
        <title>Leveraging single-cell genomics to expand the fungal tree of life.</title>
        <authorList>
            <person name="Ahrendt S.R."/>
            <person name="Quandt C.A."/>
            <person name="Ciobanu D."/>
            <person name="Clum A."/>
            <person name="Salamov A."/>
            <person name="Andreopoulos B."/>
            <person name="Cheng J.F."/>
            <person name="Woyke T."/>
            <person name="Pelin A."/>
            <person name="Henrissat B."/>
            <person name="Reynolds N.K."/>
            <person name="Benny G.L."/>
            <person name="Smith M.E."/>
            <person name="James T.Y."/>
            <person name="Grigoriev I.V."/>
        </authorList>
    </citation>
    <scope>NUCLEOTIDE SEQUENCE [LARGE SCALE GENOMIC DNA]</scope>
    <source>
        <strain evidence="14 15">ATCC 52028</strain>
    </source>
</reference>
<dbReference type="PANTHER" id="PTHR42690">
    <property type="entry name" value="THREONINE SYNTHASE FAMILY MEMBER"/>
    <property type="match status" value="1"/>
</dbReference>
<dbReference type="InterPro" id="IPR004450">
    <property type="entry name" value="Thr_synthase-like"/>
</dbReference>
<accession>A0A4P9WWR8</accession>
<dbReference type="OrthoDB" id="5203861at2759"/>
<keyword evidence="7 9" id="KW-0663">Pyridoxal phosphate</keyword>
<evidence type="ECO:0000256" key="5">
    <source>
        <dbReference type="ARBA" id="ARBA00022605"/>
    </source>
</evidence>
<keyword evidence="15" id="KW-1185">Reference proteome</keyword>
<dbReference type="InterPro" id="IPR051166">
    <property type="entry name" value="Threonine_Synthase"/>
</dbReference>
<evidence type="ECO:0000313" key="12">
    <source>
        <dbReference type="EMBL" id="RKO97901.1"/>
    </source>
</evidence>
<dbReference type="Gene3D" id="3.90.1380.10">
    <property type="entry name" value="Threonine synthase, N-terminal domain"/>
    <property type="match status" value="1"/>
</dbReference>
<reference evidence="13" key="2">
    <citation type="submission" date="2018-04" db="EMBL/GenBank/DDBJ databases">
        <title>Leveraging single-cell genomics to expand the Fungal Tree of Life.</title>
        <authorList>
            <consortium name="DOE Joint Genome Institute"/>
            <person name="Ahrendt S.R."/>
            <person name="Quandt C.A."/>
            <person name="Ciobanu D."/>
            <person name="Clum A."/>
            <person name="Salamov A."/>
            <person name="Andreopoulos B."/>
            <person name="Cheng J.-F."/>
            <person name="Woyke T."/>
            <person name="Pelin A."/>
            <person name="Henrissat B."/>
            <person name="Benny G.L."/>
            <person name="Smith M.E."/>
            <person name="James T.Y."/>
            <person name="Grigoriev I.V."/>
        </authorList>
    </citation>
    <scope>NUCLEOTIDE SEQUENCE</scope>
    <source>
        <strain evidence="13">ATCC 52028</strain>
    </source>
</reference>
<evidence type="ECO:0000313" key="13">
    <source>
        <dbReference type="EMBL" id="RKP01168.1"/>
    </source>
</evidence>
<evidence type="ECO:0000256" key="7">
    <source>
        <dbReference type="ARBA" id="ARBA00022898"/>
    </source>
</evidence>
<dbReference type="STRING" id="1555241.A0A4P9WWR8"/>
<comment type="cofactor">
    <cofactor evidence="1 9">
        <name>pyridoxal 5'-phosphate</name>
        <dbReference type="ChEBI" id="CHEBI:597326"/>
    </cofactor>
</comment>
<dbReference type="PANTHER" id="PTHR42690:SF1">
    <property type="entry name" value="THREONINE SYNTHASE-LIKE 2"/>
    <property type="match status" value="1"/>
</dbReference>
<dbReference type="InterPro" id="IPR029144">
    <property type="entry name" value="Thr_synth_N"/>
</dbReference>
<gene>
    <name evidence="12" type="ORF">CAUPRSCDRAFT_3263</name>
    <name evidence="13" type="ORF">CXG81DRAFT_1189</name>
</gene>
<name>A0A4P9WWR8_9FUNG</name>
<dbReference type="Pfam" id="PF00291">
    <property type="entry name" value="PALP"/>
    <property type="match status" value="1"/>
</dbReference>
<dbReference type="InterPro" id="IPR036052">
    <property type="entry name" value="TrpB-like_PALP_sf"/>
</dbReference>
<dbReference type="FunFam" id="3.40.50.1100:FF:000024">
    <property type="entry name" value="Probable threonine synthase"/>
    <property type="match status" value="1"/>
</dbReference>
<dbReference type="GO" id="GO:0030170">
    <property type="term" value="F:pyridoxal phosphate binding"/>
    <property type="evidence" value="ECO:0007669"/>
    <property type="project" value="InterPro"/>
</dbReference>
<dbReference type="CDD" id="cd01560">
    <property type="entry name" value="Thr-synth_2"/>
    <property type="match status" value="1"/>
</dbReference>
<dbReference type="GO" id="GO:0009088">
    <property type="term" value="P:threonine biosynthetic process"/>
    <property type="evidence" value="ECO:0007669"/>
    <property type="project" value="UniProtKB-UniPathway"/>
</dbReference>
<evidence type="ECO:0000259" key="10">
    <source>
        <dbReference type="Pfam" id="PF00291"/>
    </source>
</evidence>
<dbReference type="InterPro" id="IPR001926">
    <property type="entry name" value="TrpB-like_PALP"/>
</dbReference>
<evidence type="ECO:0000256" key="2">
    <source>
        <dbReference type="ARBA" id="ARBA00004979"/>
    </source>
</evidence>
<protein>
    <recommendedName>
        <fullName evidence="4">threonine synthase</fullName>
        <ecNumber evidence="4">4.2.3.1</ecNumber>
    </recommendedName>
</protein>
<dbReference type="InterPro" id="IPR037158">
    <property type="entry name" value="Thr_synth_N_sf"/>
</dbReference>
<keyword evidence="5" id="KW-0028">Amino-acid biosynthesis</keyword>
<dbReference type="InterPro" id="IPR000634">
    <property type="entry name" value="Ser/Thr_deHydtase_PyrdxlP-BS"/>
</dbReference>
<keyword evidence="8" id="KW-0456">Lyase</keyword>
<dbReference type="Proteomes" id="UP000268535">
    <property type="component" value="Unassembled WGS sequence"/>
</dbReference>
<sequence>MKYRSTRGGDAGLSFEQALFSGLSPDGGLYIPDTIPAVSLETLRRWSSLSFAALAAEIFRLYIDASEIPDADLLDITTRSYAAFDTDLVTPLVKLPSTRPDNADPEWDRLYLLELFHGPTFAFKDVALQTLGNFFEYFLVRNAQRTAAGAQGLTTKITVVGATSGDTGSAAIYGLRGKKNVELFMLHPEGRISPVQYQQMATVTDANIHNISITGTFDDCQEVVKGLFLDPEFRQQYALAAVNSINWARILAQMTYYFSAFFQLLRLHNIAGDQLTAESLAPLQFVVPTGNFGDILAGYYAVRMGLPAAQLVVATNTNDILHRFFQTGVYAKKAPGAADAQVKHTLSPAMDILVSSNFERLLWYLLRGDGRAAASSTAGGETDTERDARASATLAELMASLRETGAFTVPEGVLARARELFDSCAINNARTSQTIRTYYHAGAQPGVGHMILDPHTAVGVAAAHDSVQSAILDAKDAQVDTMTDAEAAPRAVMTTVCLSTASPGKFADAVCDAVNSD</sequence>
<proteinExistence type="inferred from homology"/>
<feature type="domain" description="Threonine synthase N-terminal" evidence="11">
    <location>
        <begin position="2"/>
        <end position="81"/>
    </location>
</feature>
<dbReference type="SUPFAM" id="SSF53686">
    <property type="entry name" value="Tryptophan synthase beta subunit-like PLP-dependent enzymes"/>
    <property type="match status" value="1"/>
</dbReference>
<dbReference type="EC" id="4.2.3.1" evidence="4"/>